<dbReference type="EMBL" id="SUNJ01015663">
    <property type="protein sequence ID" value="TPP45343.1"/>
    <property type="molecule type" value="Genomic_DNA"/>
</dbReference>
<sequence length="1020" mass="111979">MVFKRTDKSSSEEDVGLSNASRIIKDRLYFAVSKFPPKALPNVHYFCIDEELTYENFYADFGPLNLAQMYRYCCKLEKKLKSPTLSKKRIVHYTSPDLRKRVNAAFLMGSYQIIYLHRTPEEAYRHLCSSDSHPFLPFRDASFGPSTYHLTLLDCLCAISKALSNKFLDFATFDLEEYEHYEKVDNGDLTWIVPGKFIAFCGPHPQSKIENGYPLHAPEAYIPYFKKHNVTTIIRLNKKIYDSKRFTETGFAHYDLFFTDGSCPSDTIMKRFLQICEQSVGAIAVHCKAGLGRTGTLIACYLMKHYKFNSREAIAWCRICRPGSIIGPQQHWLDVVESICWQSGEIYRVNQRHLATRRIKMVSDDSVKHVKPTGDDQPSNSGTQPELNQVVHGDLPGSQVDEVTDSIVINGENNPDGPSSSSRQIEEPVPVSEDILPPTITPAGDPGTVVAESPFCKSESTDPTVPFLETPKPVPALDSRRGSIKTYSTSSTPTPVPLEKTNTMAKYWTWSSGRCHTPSRPATRSSERGMIAPSLLNALRSVSQASPVIPKAPEPKVEEITSKTTMPIDEPSENLSASDAAITQGDQLNRLKMLRYHRDIHCDQSGLGHSRGSSSRAISGPACSHKQTSTNARDLTDRSTPSYDNLPDTDSETGVCTRSQALRQSSPSALVAVGRPLRTSQRVRNSTGLAAKPLLPPRPKDLGGHSQLDPTHTITVHIGNSDNAKRSHKRSYSMRLNSHAKPNGRAVPVPETTSVGVGPGVRSPNHDTAATGFSTFYINPVTAHLGSSGVHSCINPVLSQSGKSTPCPAIPSNTNTINGASSEKGELTASNHHLHLGSRTNPKRGPRHKAFEPQSTLMDPNSASPTRPSQTTKTWHVGGRYLKGVHQDLVHAPRSTSSASGASFASSIPSTSTLFSGMFSREPYYTRSTRAGSLQNSISDLSSYLLGFPNSTGLGSGFVPPWTGTNTNKVPVMDDSSLLSRTRPSTPTLLYHSSSFRGLNGYLTMPRGKPNILRSSYAFH</sequence>
<feature type="compositionally biased region" description="Polar residues" evidence="17">
    <location>
        <begin position="853"/>
        <end position="873"/>
    </location>
</feature>
<dbReference type="GO" id="GO:0004722">
    <property type="term" value="F:protein serine/threonine phosphatase activity"/>
    <property type="evidence" value="ECO:0007669"/>
    <property type="project" value="UniProtKB-EC"/>
</dbReference>
<keyword evidence="8" id="KW-0378">Hydrolase</keyword>
<dbReference type="GO" id="GO:0060091">
    <property type="term" value="C:kinocilium"/>
    <property type="evidence" value="ECO:0007669"/>
    <property type="project" value="UniProtKB-SubCell"/>
</dbReference>
<dbReference type="Pfam" id="PF14671">
    <property type="entry name" value="DSPn"/>
    <property type="match status" value="1"/>
</dbReference>
<evidence type="ECO:0000256" key="13">
    <source>
        <dbReference type="ARBA" id="ARBA00023306"/>
    </source>
</evidence>
<comment type="similarity">
    <text evidence="4">Belongs to the protein-tyrosine phosphatase family. Non-receptor class CDC14 subfamily.</text>
</comment>
<evidence type="ECO:0000313" key="20">
    <source>
        <dbReference type="EMBL" id="TPP45343.1"/>
    </source>
</evidence>
<evidence type="ECO:0000256" key="6">
    <source>
        <dbReference type="ARBA" id="ARBA00022553"/>
    </source>
</evidence>
<evidence type="ECO:0000256" key="3">
    <source>
        <dbReference type="ARBA" id="ARBA00004647"/>
    </source>
</evidence>
<evidence type="ECO:0000256" key="8">
    <source>
        <dbReference type="ARBA" id="ARBA00022801"/>
    </source>
</evidence>
<feature type="compositionally biased region" description="Polar residues" evidence="17">
    <location>
        <begin position="625"/>
        <end position="643"/>
    </location>
</feature>
<dbReference type="CDD" id="cd17657">
    <property type="entry name" value="CDC14_N"/>
    <property type="match status" value="1"/>
</dbReference>
<dbReference type="GO" id="GO:0005813">
    <property type="term" value="C:centrosome"/>
    <property type="evidence" value="ECO:0007669"/>
    <property type="project" value="UniProtKB-SubCell"/>
</dbReference>
<keyword evidence="5" id="KW-0963">Cytoplasm</keyword>
<keyword evidence="9" id="KW-0904">Protein phosphatase</keyword>
<evidence type="ECO:0000256" key="2">
    <source>
        <dbReference type="ARBA" id="ARBA00004300"/>
    </source>
</evidence>
<dbReference type="GO" id="GO:0000922">
    <property type="term" value="C:spindle pole"/>
    <property type="evidence" value="ECO:0007669"/>
    <property type="project" value="UniProtKB-SubCell"/>
</dbReference>
<comment type="subcellular location">
    <subcellularLocation>
        <location evidence="14">Cell projection</location>
        <location evidence="14">Kinocilium</location>
    </subcellularLocation>
    <subcellularLocation>
        <location evidence="2">Cytoplasm</location>
        <location evidence="2">Cytoskeleton</location>
        <location evidence="2">Microtubule organizing center</location>
        <location evidence="2">Centrosome</location>
    </subcellularLocation>
    <subcellularLocation>
        <location evidence="3">Cytoplasm</location>
        <location evidence="3">Cytoskeleton</location>
        <location evidence="3">Spindle pole</location>
    </subcellularLocation>
    <subcellularLocation>
        <location evidence="1">Nucleus</location>
    </subcellularLocation>
</comment>
<name>A0A504XA51_FASGI</name>
<feature type="region of interest" description="Disordered" evidence="17">
    <location>
        <begin position="457"/>
        <end position="499"/>
    </location>
</feature>
<keyword evidence="6" id="KW-0597">Phosphoprotein</keyword>
<evidence type="ECO:0000256" key="11">
    <source>
        <dbReference type="ARBA" id="ARBA00023242"/>
    </source>
</evidence>
<feature type="domain" description="Tyrosine specific protein phosphatases" evidence="19">
    <location>
        <begin position="270"/>
        <end position="332"/>
    </location>
</feature>
<evidence type="ECO:0000313" key="21">
    <source>
        <dbReference type="Proteomes" id="UP000316759"/>
    </source>
</evidence>
<dbReference type="InterPro" id="IPR044506">
    <property type="entry name" value="CDC14_C"/>
</dbReference>
<evidence type="ECO:0000256" key="7">
    <source>
        <dbReference type="ARBA" id="ARBA00022618"/>
    </source>
</evidence>
<dbReference type="InterPro" id="IPR050561">
    <property type="entry name" value="PTP"/>
</dbReference>
<keyword evidence="12" id="KW-0966">Cell projection</keyword>
<feature type="compositionally biased region" description="Low complexity" evidence="17">
    <location>
        <begin position="605"/>
        <end position="616"/>
    </location>
</feature>
<accession>A0A504XA51</accession>
<dbReference type="STRING" id="46835.A0A504XA51"/>
<feature type="compositionally biased region" description="Basic residues" evidence="17">
    <location>
        <begin position="834"/>
        <end position="848"/>
    </location>
</feature>
<keyword evidence="21" id="KW-1185">Reference proteome</keyword>
<keyword evidence="10" id="KW-0206">Cytoskeleton</keyword>
<dbReference type="FunFam" id="3.90.190.10:FF:000032">
    <property type="entry name" value="dual specificity protein phosphatase CDC14A isoform X1"/>
    <property type="match status" value="1"/>
</dbReference>
<evidence type="ECO:0000256" key="9">
    <source>
        <dbReference type="ARBA" id="ARBA00022912"/>
    </source>
</evidence>
<dbReference type="InterPro" id="IPR003595">
    <property type="entry name" value="Tyr_Pase_cat"/>
</dbReference>
<dbReference type="SMART" id="SM00195">
    <property type="entry name" value="DSPc"/>
    <property type="match status" value="1"/>
</dbReference>
<protein>
    <submittedName>
        <fullName evidence="20">CC14A</fullName>
    </submittedName>
</protein>
<dbReference type="GO" id="GO:0005634">
    <property type="term" value="C:nucleus"/>
    <property type="evidence" value="ECO:0007669"/>
    <property type="project" value="UniProtKB-SubCell"/>
</dbReference>
<feature type="region of interest" description="Disordered" evidence="17">
    <location>
        <begin position="365"/>
        <end position="430"/>
    </location>
</feature>
<feature type="domain" description="Tyrosine-protein phosphatase" evidence="18">
    <location>
        <begin position="187"/>
        <end position="345"/>
    </location>
</feature>
<dbReference type="InterPro" id="IPR020422">
    <property type="entry name" value="TYR_PHOSPHATASE_DUAL_dom"/>
</dbReference>
<dbReference type="CDD" id="cd14499">
    <property type="entry name" value="CDC14_C"/>
    <property type="match status" value="1"/>
</dbReference>
<keyword evidence="11" id="KW-0539">Nucleus</keyword>
<comment type="catalytic activity">
    <reaction evidence="16">
        <text>O-phospho-L-threonyl-[protein] + H2O = L-threonyl-[protein] + phosphate</text>
        <dbReference type="Rhea" id="RHEA:47004"/>
        <dbReference type="Rhea" id="RHEA-COMP:11060"/>
        <dbReference type="Rhea" id="RHEA-COMP:11605"/>
        <dbReference type="ChEBI" id="CHEBI:15377"/>
        <dbReference type="ChEBI" id="CHEBI:30013"/>
        <dbReference type="ChEBI" id="CHEBI:43474"/>
        <dbReference type="ChEBI" id="CHEBI:61977"/>
        <dbReference type="EC" id="3.1.3.16"/>
    </reaction>
</comment>
<dbReference type="PROSITE" id="PS50054">
    <property type="entry name" value="TYR_PHOSPHATASE_DUAL"/>
    <property type="match status" value="1"/>
</dbReference>
<feature type="compositionally biased region" description="Basic and acidic residues" evidence="17">
    <location>
        <begin position="365"/>
        <end position="374"/>
    </location>
</feature>
<dbReference type="GO" id="GO:0050877">
    <property type="term" value="P:nervous system process"/>
    <property type="evidence" value="ECO:0007669"/>
    <property type="project" value="UniProtKB-ARBA"/>
</dbReference>
<feature type="region of interest" description="Disordered" evidence="17">
    <location>
        <begin position="834"/>
        <end position="873"/>
    </location>
</feature>
<evidence type="ECO:0000259" key="19">
    <source>
        <dbReference type="PROSITE" id="PS50056"/>
    </source>
</evidence>
<dbReference type="Pfam" id="PF22785">
    <property type="entry name" value="Tc-R-P"/>
    <property type="match status" value="1"/>
</dbReference>
<evidence type="ECO:0000256" key="1">
    <source>
        <dbReference type="ARBA" id="ARBA00004123"/>
    </source>
</evidence>
<dbReference type="InterPro" id="IPR029021">
    <property type="entry name" value="Prot-tyrosine_phosphatase-like"/>
</dbReference>
<dbReference type="InterPro" id="IPR000387">
    <property type="entry name" value="Tyr_Pase_dom"/>
</dbReference>
<dbReference type="PROSITE" id="PS00383">
    <property type="entry name" value="TYR_PHOSPHATASE_1"/>
    <property type="match status" value="1"/>
</dbReference>
<gene>
    <name evidence="20" type="ORF">FGIG_00938</name>
</gene>
<dbReference type="OrthoDB" id="266663at2759"/>
<comment type="catalytic activity">
    <reaction evidence="15">
        <text>O-phospho-L-seryl-[protein] + H2O = L-seryl-[protein] + phosphate</text>
        <dbReference type="Rhea" id="RHEA:20629"/>
        <dbReference type="Rhea" id="RHEA-COMP:9863"/>
        <dbReference type="Rhea" id="RHEA-COMP:11604"/>
        <dbReference type="ChEBI" id="CHEBI:15377"/>
        <dbReference type="ChEBI" id="CHEBI:29999"/>
        <dbReference type="ChEBI" id="CHEBI:43474"/>
        <dbReference type="ChEBI" id="CHEBI:83421"/>
        <dbReference type="EC" id="3.1.3.16"/>
    </reaction>
</comment>
<dbReference type="Gene3D" id="3.90.190.10">
    <property type="entry name" value="Protein tyrosine phosphatase superfamily"/>
    <property type="match status" value="2"/>
</dbReference>
<reference evidence="20 21" key="1">
    <citation type="submission" date="2019-04" db="EMBL/GenBank/DDBJ databases">
        <title>Annotation for the trematode Fasciola gigantica.</title>
        <authorList>
            <person name="Choi Y.-J."/>
        </authorList>
    </citation>
    <scope>NUCLEOTIDE SEQUENCE [LARGE SCALE GENOMIC DNA]</scope>
    <source>
        <strain evidence="20">Uganda_cow_1</strain>
    </source>
</reference>
<proteinExistence type="inferred from homology"/>
<evidence type="ECO:0000256" key="17">
    <source>
        <dbReference type="SAM" id="MobiDB-lite"/>
    </source>
</evidence>
<evidence type="ECO:0000256" key="15">
    <source>
        <dbReference type="ARBA" id="ARBA00047761"/>
    </source>
</evidence>
<keyword evidence="13" id="KW-0131">Cell cycle</keyword>
<dbReference type="GO" id="GO:0051301">
    <property type="term" value="P:cell division"/>
    <property type="evidence" value="ECO:0007669"/>
    <property type="project" value="UniProtKB-KW"/>
</dbReference>
<dbReference type="AlphaFoldDB" id="A0A504XA51"/>
<evidence type="ECO:0000256" key="4">
    <source>
        <dbReference type="ARBA" id="ARBA00007315"/>
    </source>
</evidence>
<dbReference type="SUPFAM" id="SSF52799">
    <property type="entry name" value="(Phosphotyrosine protein) phosphatases II"/>
    <property type="match status" value="2"/>
</dbReference>
<evidence type="ECO:0000256" key="12">
    <source>
        <dbReference type="ARBA" id="ARBA00023273"/>
    </source>
</evidence>
<comment type="caution">
    <text evidence="20">The sequence shown here is derived from an EMBL/GenBank/DDBJ whole genome shotgun (WGS) entry which is preliminary data.</text>
</comment>
<feature type="region of interest" description="Disordered" evidence="17">
    <location>
        <begin position="605"/>
        <end position="668"/>
    </location>
</feature>
<dbReference type="Proteomes" id="UP000316759">
    <property type="component" value="Unassembled WGS sequence"/>
</dbReference>
<evidence type="ECO:0000256" key="10">
    <source>
        <dbReference type="ARBA" id="ARBA00023212"/>
    </source>
</evidence>
<feature type="compositionally biased region" description="Polar residues" evidence="17">
    <location>
        <begin position="652"/>
        <end position="668"/>
    </location>
</feature>
<evidence type="ECO:0000256" key="16">
    <source>
        <dbReference type="ARBA" id="ARBA00048336"/>
    </source>
</evidence>
<feature type="compositionally biased region" description="Polar residues" evidence="17">
    <location>
        <begin position="376"/>
        <end position="387"/>
    </location>
</feature>
<dbReference type="InterPro" id="IPR016130">
    <property type="entry name" value="Tyr_Pase_AS"/>
</dbReference>
<feature type="compositionally biased region" description="Polar residues" evidence="17">
    <location>
        <begin position="411"/>
        <end position="423"/>
    </location>
</feature>
<dbReference type="FunFam" id="3.90.190.10:FF:000006">
    <property type="entry name" value="Dual specificity protein phosphatase CDC14B"/>
    <property type="match status" value="1"/>
</dbReference>
<dbReference type="PANTHER" id="PTHR23339">
    <property type="entry name" value="TYROSINE SPECIFIC PROTEIN PHOSPHATASE AND DUAL SPECIFICITY PROTEIN PHOSPHATASE"/>
    <property type="match status" value="1"/>
</dbReference>
<evidence type="ECO:0000256" key="5">
    <source>
        <dbReference type="ARBA" id="ARBA00022490"/>
    </source>
</evidence>
<dbReference type="InterPro" id="IPR029260">
    <property type="entry name" value="DSPn"/>
</dbReference>
<dbReference type="PROSITE" id="PS50056">
    <property type="entry name" value="TYR_PHOSPHATASE_2"/>
    <property type="match status" value="1"/>
</dbReference>
<organism evidence="20 21">
    <name type="scientific">Fasciola gigantica</name>
    <name type="common">Giant liver fluke</name>
    <dbReference type="NCBI Taxonomy" id="46835"/>
    <lineage>
        <taxon>Eukaryota</taxon>
        <taxon>Metazoa</taxon>
        <taxon>Spiralia</taxon>
        <taxon>Lophotrochozoa</taxon>
        <taxon>Platyhelminthes</taxon>
        <taxon>Trematoda</taxon>
        <taxon>Digenea</taxon>
        <taxon>Plagiorchiida</taxon>
        <taxon>Echinostomata</taxon>
        <taxon>Echinostomatoidea</taxon>
        <taxon>Fasciolidae</taxon>
        <taxon>Fasciola</taxon>
    </lineage>
</organism>
<evidence type="ECO:0000259" key="18">
    <source>
        <dbReference type="PROSITE" id="PS50054"/>
    </source>
</evidence>
<feature type="region of interest" description="Disordered" evidence="17">
    <location>
        <begin position="738"/>
        <end position="761"/>
    </location>
</feature>
<dbReference type="SMART" id="SM00404">
    <property type="entry name" value="PTPc_motif"/>
    <property type="match status" value="1"/>
</dbReference>
<keyword evidence="7" id="KW-0132">Cell division</keyword>
<feature type="region of interest" description="Disordered" evidence="17">
    <location>
        <begin position="686"/>
        <end position="711"/>
    </location>
</feature>
<evidence type="ECO:0000256" key="14">
    <source>
        <dbReference type="ARBA" id="ARBA00037822"/>
    </source>
</evidence>